<dbReference type="InterPro" id="IPR028090">
    <property type="entry name" value="JAB_dom_prok"/>
</dbReference>
<evidence type="ECO:0000256" key="6">
    <source>
        <dbReference type="ARBA" id="ARBA00022833"/>
    </source>
</evidence>
<dbReference type="GO" id="GO:0006508">
    <property type="term" value="P:proteolysis"/>
    <property type="evidence" value="ECO:0007669"/>
    <property type="project" value="UniProtKB-KW"/>
</dbReference>
<keyword evidence="6" id="KW-0862">Zinc</keyword>
<dbReference type="Pfam" id="PF14464">
    <property type="entry name" value="Prok-JAB"/>
    <property type="match status" value="1"/>
</dbReference>
<dbReference type="PROSITE" id="PS51935">
    <property type="entry name" value="NLPC_P60"/>
    <property type="match status" value="1"/>
</dbReference>
<dbReference type="CDD" id="cd08073">
    <property type="entry name" value="MPN_NLPC_P60"/>
    <property type="match status" value="1"/>
</dbReference>
<evidence type="ECO:0000256" key="2">
    <source>
        <dbReference type="ARBA" id="ARBA00022670"/>
    </source>
</evidence>
<keyword evidence="4" id="KW-0378">Hydrolase</keyword>
<evidence type="ECO:0000256" key="5">
    <source>
        <dbReference type="ARBA" id="ARBA00022807"/>
    </source>
</evidence>
<dbReference type="RefSeq" id="WP_067402961.1">
    <property type="nucleotide sequence ID" value="NZ_LZEY01000023.1"/>
</dbReference>
<dbReference type="EMBL" id="LZEY01000023">
    <property type="protein sequence ID" value="OBU07755.1"/>
    <property type="molecule type" value="Genomic_DNA"/>
</dbReference>
<evidence type="ECO:0000256" key="4">
    <source>
        <dbReference type="ARBA" id="ARBA00022801"/>
    </source>
</evidence>
<dbReference type="SUPFAM" id="SSF102712">
    <property type="entry name" value="JAB1/MPN domain"/>
    <property type="match status" value="1"/>
</dbReference>
<dbReference type="PANTHER" id="PTHR34858:SF1">
    <property type="entry name" value="CYSO-CYSTEINE PEPTIDASE"/>
    <property type="match status" value="1"/>
</dbReference>
<name>A0A1B8HFA4_9GAMM</name>
<protein>
    <submittedName>
        <fullName evidence="9">Phage tail protein</fullName>
    </submittedName>
</protein>
<dbReference type="OrthoDB" id="1494599at2"/>
<keyword evidence="3" id="KW-0479">Metal-binding</keyword>
<evidence type="ECO:0000259" key="8">
    <source>
        <dbReference type="PROSITE" id="PS51935"/>
    </source>
</evidence>
<keyword evidence="10" id="KW-1185">Reference proteome</keyword>
<dbReference type="Pfam" id="PF00877">
    <property type="entry name" value="NLPC_P60"/>
    <property type="match status" value="1"/>
</dbReference>
<organism evidence="9 10">
    <name type="scientific">Morganella psychrotolerans</name>
    <dbReference type="NCBI Taxonomy" id="368603"/>
    <lineage>
        <taxon>Bacteria</taxon>
        <taxon>Pseudomonadati</taxon>
        <taxon>Pseudomonadota</taxon>
        <taxon>Gammaproteobacteria</taxon>
        <taxon>Enterobacterales</taxon>
        <taxon>Morganellaceae</taxon>
        <taxon>Morganella</taxon>
    </lineage>
</organism>
<evidence type="ECO:0000256" key="1">
    <source>
        <dbReference type="ARBA" id="ARBA00007074"/>
    </source>
</evidence>
<dbReference type="Gene3D" id="3.90.1720.10">
    <property type="entry name" value="endopeptidase domain like (from Nostoc punctiforme)"/>
    <property type="match status" value="1"/>
</dbReference>
<dbReference type="GO" id="GO:0008270">
    <property type="term" value="F:zinc ion binding"/>
    <property type="evidence" value="ECO:0007669"/>
    <property type="project" value="TreeGrafter"/>
</dbReference>
<gene>
    <name evidence="9" type="ORF">AYY18_05905</name>
</gene>
<dbReference type="SUPFAM" id="SSF54001">
    <property type="entry name" value="Cysteine proteinases"/>
    <property type="match status" value="1"/>
</dbReference>
<dbReference type="Proteomes" id="UP000092377">
    <property type="component" value="Unassembled WGS sequence"/>
</dbReference>
<dbReference type="AlphaFoldDB" id="A0A1B8HFA4"/>
<evidence type="ECO:0000256" key="3">
    <source>
        <dbReference type="ARBA" id="ARBA00022723"/>
    </source>
</evidence>
<comment type="caution">
    <text evidence="9">The sequence shown here is derived from an EMBL/GenBank/DDBJ whole genome shotgun (WGS) entry which is preliminary data.</text>
</comment>
<feature type="domain" description="NlpC/P60" evidence="8">
    <location>
        <begin position="86"/>
        <end position="223"/>
    </location>
</feature>
<keyword evidence="2" id="KW-0645">Protease</keyword>
<keyword evidence="5" id="KW-0788">Thiol protease</keyword>
<evidence type="ECO:0000256" key="7">
    <source>
        <dbReference type="ARBA" id="ARBA00023049"/>
    </source>
</evidence>
<accession>A0A1B8HFA4</accession>
<keyword evidence="7" id="KW-0482">Metalloprotease</keyword>
<dbReference type="PANTHER" id="PTHR34858">
    <property type="entry name" value="CYSO-CYSTEINE PEPTIDASE"/>
    <property type="match status" value="1"/>
</dbReference>
<dbReference type="InterPro" id="IPR038765">
    <property type="entry name" value="Papain-like_cys_pep_sf"/>
</dbReference>
<reference evidence="10" key="1">
    <citation type="submission" date="2016-06" db="EMBL/GenBank/DDBJ databases">
        <authorList>
            <person name="Butler K."/>
        </authorList>
    </citation>
    <scope>NUCLEOTIDE SEQUENCE [LARGE SCALE GENOMIC DNA]</scope>
    <source>
        <strain evidence="10">GCSL-Mp20</strain>
    </source>
</reference>
<dbReference type="GO" id="GO:0008234">
    <property type="term" value="F:cysteine-type peptidase activity"/>
    <property type="evidence" value="ECO:0007669"/>
    <property type="project" value="UniProtKB-KW"/>
</dbReference>
<dbReference type="InterPro" id="IPR051929">
    <property type="entry name" value="VirAsm_ModProt"/>
</dbReference>
<dbReference type="GO" id="GO:0008235">
    <property type="term" value="F:metalloexopeptidase activity"/>
    <property type="evidence" value="ECO:0007669"/>
    <property type="project" value="TreeGrafter"/>
</dbReference>
<dbReference type="InterPro" id="IPR000064">
    <property type="entry name" value="NLP_P60_dom"/>
</dbReference>
<dbReference type="Gene3D" id="3.40.140.10">
    <property type="entry name" value="Cytidine Deaminase, domain 2"/>
    <property type="match status" value="1"/>
</dbReference>
<comment type="similarity">
    <text evidence="1">Belongs to the peptidase C40 family.</text>
</comment>
<proteinExistence type="inferred from homology"/>
<evidence type="ECO:0000313" key="9">
    <source>
        <dbReference type="EMBL" id="OBU07755.1"/>
    </source>
</evidence>
<sequence length="242" mass="27854">MIEQAILAHAQADAPRESCGLIIRNEQGERYIPYRNQSSDPENHFSIGFDDYIRAGQQGEVISVVHSHPGGEPYLSAADRAAQVNSDLPWLLACNGTVHRFEPVPHLLGRTFHHGTTDCYSLFRDAYHLAGINLPDFGREDDWWRRGEELYLSNMEQNDFVRVKRDIRPGDIILFCYASSRANHAAVYLGDQTILHHIPNQLSKREAYNPRWQRMTHSIWRYRHWQPSGFTGICNDLDTVLI</sequence>
<evidence type="ECO:0000313" key="10">
    <source>
        <dbReference type="Proteomes" id="UP000092377"/>
    </source>
</evidence>